<evidence type="ECO:0000313" key="2">
    <source>
        <dbReference type="Proteomes" id="UP000799754"/>
    </source>
</evidence>
<name>A0ACB6RSY7_9PLEO</name>
<dbReference type="Proteomes" id="UP000799754">
    <property type="component" value="Unassembled WGS sequence"/>
</dbReference>
<keyword evidence="2" id="KW-1185">Reference proteome</keyword>
<accession>A0ACB6RSY7</accession>
<proteinExistence type="predicted"/>
<dbReference type="EMBL" id="MU006727">
    <property type="protein sequence ID" value="KAF2625100.1"/>
    <property type="molecule type" value="Genomic_DNA"/>
</dbReference>
<evidence type="ECO:0000313" key="1">
    <source>
        <dbReference type="EMBL" id="KAF2625100.1"/>
    </source>
</evidence>
<organism evidence="1 2">
    <name type="scientific">Macroventuria anomochaeta</name>
    <dbReference type="NCBI Taxonomy" id="301207"/>
    <lineage>
        <taxon>Eukaryota</taxon>
        <taxon>Fungi</taxon>
        <taxon>Dikarya</taxon>
        <taxon>Ascomycota</taxon>
        <taxon>Pezizomycotina</taxon>
        <taxon>Dothideomycetes</taxon>
        <taxon>Pleosporomycetidae</taxon>
        <taxon>Pleosporales</taxon>
        <taxon>Pleosporineae</taxon>
        <taxon>Didymellaceae</taxon>
        <taxon>Macroventuria</taxon>
    </lineage>
</organism>
<sequence>MKVLWSSGVTSSQPIPKKTDRNLSCLADVAEQTRGHVMDIILQPCEIMKELREYRGLMYASNRLERLLGGCCVSSMGLRGCAGRPE</sequence>
<reference evidence="1" key="1">
    <citation type="journal article" date="2020" name="Stud. Mycol.">
        <title>101 Dothideomycetes genomes: a test case for predicting lifestyles and emergence of pathogens.</title>
        <authorList>
            <person name="Haridas S."/>
            <person name="Albert R."/>
            <person name="Binder M."/>
            <person name="Bloem J."/>
            <person name="Labutti K."/>
            <person name="Salamov A."/>
            <person name="Andreopoulos B."/>
            <person name="Baker S."/>
            <person name="Barry K."/>
            <person name="Bills G."/>
            <person name="Bluhm B."/>
            <person name="Cannon C."/>
            <person name="Castanera R."/>
            <person name="Culley D."/>
            <person name="Daum C."/>
            <person name="Ezra D."/>
            <person name="Gonzalez J."/>
            <person name="Henrissat B."/>
            <person name="Kuo A."/>
            <person name="Liang C."/>
            <person name="Lipzen A."/>
            <person name="Lutzoni F."/>
            <person name="Magnuson J."/>
            <person name="Mondo S."/>
            <person name="Nolan M."/>
            <person name="Ohm R."/>
            <person name="Pangilinan J."/>
            <person name="Park H.-J."/>
            <person name="Ramirez L."/>
            <person name="Alfaro M."/>
            <person name="Sun H."/>
            <person name="Tritt A."/>
            <person name="Yoshinaga Y."/>
            <person name="Zwiers L.-H."/>
            <person name="Turgeon B."/>
            <person name="Goodwin S."/>
            <person name="Spatafora J."/>
            <person name="Crous P."/>
            <person name="Grigoriev I."/>
        </authorList>
    </citation>
    <scope>NUCLEOTIDE SEQUENCE</scope>
    <source>
        <strain evidence="1">CBS 525.71</strain>
    </source>
</reference>
<protein>
    <submittedName>
        <fullName evidence="1">Uncharacterized protein</fullName>
    </submittedName>
</protein>
<gene>
    <name evidence="1" type="ORF">BU25DRAFT_122863</name>
</gene>
<comment type="caution">
    <text evidence="1">The sequence shown here is derived from an EMBL/GenBank/DDBJ whole genome shotgun (WGS) entry which is preliminary data.</text>
</comment>